<keyword evidence="2" id="KW-1185">Reference proteome</keyword>
<reference evidence="1 2" key="1">
    <citation type="submission" date="2022-05" db="EMBL/GenBank/DDBJ databases">
        <authorList>
            <consortium name="Genoscope - CEA"/>
            <person name="William W."/>
        </authorList>
    </citation>
    <scope>NUCLEOTIDE SEQUENCE [LARGE SCALE GENOMIC DNA]</scope>
</reference>
<organism evidence="1 2">
    <name type="scientific">Porites lobata</name>
    <dbReference type="NCBI Taxonomy" id="104759"/>
    <lineage>
        <taxon>Eukaryota</taxon>
        <taxon>Metazoa</taxon>
        <taxon>Cnidaria</taxon>
        <taxon>Anthozoa</taxon>
        <taxon>Hexacorallia</taxon>
        <taxon>Scleractinia</taxon>
        <taxon>Fungiina</taxon>
        <taxon>Poritidae</taxon>
        <taxon>Porites</taxon>
    </lineage>
</organism>
<dbReference type="EMBL" id="CALNXK010000247">
    <property type="protein sequence ID" value="CAH3178951.1"/>
    <property type="molecule type" value="Genomic_DNA"/>
</dbReference>
<comment type="caution">
    <text evidence="1">The sequence shown here is derived from an EMBL/GenBank/DDBJ whole genome shotgun (WGS) entry which is preliminary data.</text>
</comment>
<protein>
    <recommendedName>
        <fullName evidence="3">Maturase K</fullName>
    </recommendedName>
</protein>
<accession>A0ABN8RI96</accession>
<dbReference type="Proteomes" id="UP001159405">
    <property type="component" value="Unassembled WGS sequence"/>
</dbReference>
<name>A0ABN8RI96_9CNID</name>
<evidence type="ECO:0000313" key="1">
    <source>
        <dbReference type="EMBL" id="CAH3178951.1"/>
    </source>
</evidence>
<gene>
    <name evidence="1" type="ORF">PLOB_00021099</name>
</gene>
<evidence type="ECO:0008006" key="3">
    <source>
        <dbReference type="Google" id="ProtNLM"/>
    </source>
</evidence>
<evidence type="ECO:0000313" key="2">
    <source>
        <dbReference type="Proteomes" id="UP001159405"/>
    </source>
</evidence>
<sequence>MLIAFMANRTKLLIILDNCAFDILFISESKIDGTVSSCLFAHSQYRNIRRDRRKGGVIAILWISFQPVRQQQREFLSNLIDQFCLTNVIQEATRTTNYSSTLLEIVLTSHPERLSTSGILYVGISGHDLIFVVRKQKLPKLKARATELRLVKNLDMNTFL</sequence>
<proteinExistence type="predicted"/>